<evidence type="ECO:0000259" key="3">
    <source>
        <dbReference type="Pfam" id="PF05193"/>
    </source>
</evidence>
<dbReference type="GO" id="GO:0046872">
    <property type="term" value="F:metal ion binding"/>
    <property type="evidence" value="ECO:0007669"/>
    <property type="project" value="InterPro"/>
</dbReference>
<dbReference type="EMBL" id="FOKI01000019">
    <property type="protein sequence ID" value="SFB23051.1"/>
    <property type="molecule type" value="Genomic_DNA"/>
</dbReference>
<evidence type="ECO:0000256" key="1">
    <source>
        <dbReference type="ARBA" id="ARBA00007261"/>
    </source>
</evidence>
<dbReference type="PANTHER" id="PTHR11851">
    <property type="entry name" value="METALLOPROTEASE"/>
    <property type="match status" value="1"/>
</dbReference>
<dbReference type="Pfam" id="PF00675">
    <property type="entry name" value="Peptidase_M16"/>
    <property type="match status" value="1"/>
</dbReference>
<organism evidence="4 5">
    <name type="scientific">Clostridium frigidicarnis</name>
    <dbReference type="NCBI Taxonomy" id="84698"/>
    <lineage>
        <taxon>Bacteria</taxon>
        <taxon>Bacillati</taxon>
        <taxon>Bacillota</taxon>
        <taxon>Clostridia</taxon>
        <taxon>Eubacteriales</taxon>
        <taxon>Clostridiaceae</taxon>
        <taxon>Clostridium</taxon>
    </lineage>
</organism>
<dbReference type="InterPro" id="IPR011249">
    <property type="entry name" value="Metalloenz_LuxS/M16"/>
</dbReference>
<proteinExistence type="inferred from homology"/>
<evidence type="ECO:0000313" key="4">
    <source>
        <dbReference type="EMBL" id="SFB23051.1"/>
    </source>
</evidence>
<name>A0A1I0ZC03_9CLOT</name>
<evidence type="ECO:0000259" key="2">
    <source>
        <dbReference type="Pfam" id="PF00675"/>
    </source>
</evidence>
<keyword evidence="5" id="KW-1185">Reference proteome</keyword>
<feature type="domain" description="Peptidase M16 N-terminal" evidence="2">
    <location>
        <begin position="23"/>
        <end position="156"/>
    </location>
</feature>
<dbReference type="Proteomes" id="UP000198619">
    <property type="component" value="Unassembled WGS sequence"/>
</dbReference>
<gene>
    <name evidence="4" type="ORF">SAMN04488528_101941</name>
</gene>
<protein>
    <submittedName>
        <fullName evidence="4">Predicted Zn-dependent peptidase</fullName>
    </submittedName>
</protein>
<dbReference type="PANTHER" id="PTHR11851:SF49">
    <property type="entry name" value="MITOCHONDRIAL-PROCESSING PEPTIDASE SUBUNIT ALPHA"/>
    <property type="match status" value="1"/>
</dbReference>
<sequence length="400" mass="46484">MEKIILKNGVTLLYEYRVGEVTSFCIGFDAGALREDGFTKGCAHGVEHMLFKGIDGCNEDEINKKLDELFGFNNAMTNYPYVVYYGTCLSEDINESFNLYSNILLKPTFPKEGFNEEKEIIIQECREWKEDLEQHIEDELLFNAFNTRRIKETIIGEEKSLNKLEIDELKKFYKKFYVPGNAVISFVTSLNKEEIVNLVNSSWGDLNDETKISKLDFHDNINWGTYEKKVEGFNGVKLLYGFDISSLDERELEALYIFNMFLGDGVSSLLFSKVRTEKGLAYEINSNIKYEKGISLFTIYGSTSQDKIDNMKETIEEILMNIKDYIENNLQNLKVYKKRLLMKRGVLEESSIRRALVISTNEIMFKKQIHEKEIIMSITKEEIKDIAYKIFENKVIQILK</sequence>
<dbReference type="InterPro" id="IPR007863">
    <property type="entry name" value="Peptidase_M16_C"/>
</dbReference>
<dbReference type="STRING" id="84698.SAMN04488528_101941"/>
<dbReference type="RefSeq" id="WP_090041794.1">
    <property type="nucleotide sequence ID" value="NZ_FOKI01000019.1"/>
</dbReference>
<dbReference type="Gene3D" id="3.30.830.10">
    <property type="entry name" value="Metalloenzyme, LuxS/M16 peptidase-like"/>
    <property type="match status" value="2"/>
</dbReference>
<dbReference type="AlphaFoldDB" id="A0A1I0ZC03"/>
<dbReference type="InterPro" id="IPR011765">
    <property type="entry name" value="Pept_M16_N"/>
</dbReference>
<accession>A0A1I0ZC03</accession>
<dbReference type="Pfam" id="PF05193">
    <property type="entry name" value="Peptidase_M16_C"/>
    <property type="match status" value="1"/>
</dbReference>
<evidence type="ECO:0000313" key="5">
    <source>
        <dbReference type="Proteomes" id="UP000198619"/>
    </source>
</evidence>
<reference evidence="4 5" key="1">
    <citation type="submission" date="2016-10" db="EMBL/GenBank/DDBJ databases">
        <authorList>
            <person name="de Groot N.N."/>
        </authorList>
    </citation>
    <scope>NUCLEOTIDE SEQUENCE [LARGE SCALE GENOMIC DNA]</scope>
    <source>
        <strain evidence="4 5">DSM 12271</strain>
    </source>
</reference>
<dbReference type="OrthoDB" id="9811314at2"/>
<dbReference type="SUPFAM" id="SSF63411">
    <property type="entry name" value="LuxS/MPP-like metallohydrolase"/>
    <property type="match status" value="2"/>
</dbReference>
<feature type="domain" description="Peptidase M16 C-terminal" evidence="3">
    <location>
        <begin position="164"/>
        <end position="325"/>
    </location>
</feature>
<comment type="similarity">
    <text evidence="1">Belongs to the peptidase M16 family.</text>
</comment>
<dbReference type="InterPro" id="IPR050361">
    <property type="entry name" value="MPP/UQCRC_Complex"/>
</dbReference>